<feature type="region of interest" description="Disordered" evidence="1">
    <location>
        <begin position="1"/>
        <end position="46"/>
    </location>
</feature>
<sequence>MRRRFGRWKATTMMSSSGSLEPVGSKGSPVRGRWRTGSKSPSSVGTTRLSTALLCASLAK</sequence>
<gene>
    <name evidence="2" type="ORF">LITE_LOCUS43208</name>
</gene>
<feature type="compositionally biased region" description="Polar residues" evidence="1">
    <location>
        <begin position="37"/>
        <end position="46"/>
    </location>
</feature>
<keyword evidence="3" id="KW-1185">Reference proteome</keyword>
<accession>A0AAV0QG30</accession>
<evidence type="ECO:0000313" key="2">
    <source>
        <dbReference type="EMBL" id="CAI0544529.1"/>
    </source>
</evidence>
<comment type="caution">
    <text evidence="2">The sequence shown here is derived from an EMBL/GenBank/DDBJ whole genome shotgun (WGS) entry which is preliminary data.</text>
</comment>
<dbReference type="Proteomes" id="UP001154282">
    <property type="component" value="Unassembled WGS sequence"/>
</dbReference>
<proteinExistence type="predicted"/>
<name>A0AAV0QG30_9ROSI</name>
<evidence type="ECO:0000313" key="3">
    <source>
        <dbReference type="Proteomes" id="UP001154282"/>
    </source>
</evidence>
<dbReference type="AlphaFoldDB" id="A0AAV0QG30"/>
<organism evidence="2 3">
    <name type="scientific">Linum tenue</name>
    <dbReference type="NCBI Taxonomy" id="586396"/>
    <lineage>
        <taxon>Eukaryota</taxon>
        <taxon>Viridiplantae</taxon>
        <taxon>Streptophyta</taxon>
        <taxon>Embryophyta</taxon>
        <taxon>Tracheophyta</taxon>
        <taxon>Spermatophyta</taxon>
        <taxon>Magnoliopsida</taxon>
        <taxon>eudicotyledons</taxon>
        <taxon>Gunneridae</taxon>
        <taxon>Pentapetalae</taxon>
        <taxon>rosids</taxon>
        <taxon>fabids</taxon>
        <taxon>Malpighiales</taxon>
        <taxon>Linaceae</taxon>
        <taxon>Linum</taxon>
    </lineage>
</organism>
<evidence type="ECO:0000256" key="1">
    <source>
        <dbReference type="SAM" id="MobiDB-lite"/>
    </source>
</evidence>
<dbReference type="EMBL" id="CAMGYJ010000009">
    <property type="protein sequence ID" value="CAI0544529.1"/>
    <property type="molecule type" value="Genomic_DNA"/>
</dbReference>
<reference evidence="2" key="1">
    <citation type="submission" date="2022-08" db="EMBL/GenBank/DDBJ databases">
        <authorList>
            <person name="Gutierrez-Valencia J."/>
        </authorList>
    </citation>
    <scope>NUCLEOTIDE SEQUENCE</scope>
</reference>
<protein>
    <submittedName>
        <fullName evidence="2">Uncharacterized protein</fullName>
    </submittedName>
</protein>